<accession>A0A2I7SMX7</accession>
<evidence type="ECO:0008006" key="4">
    <source>
        <dbReference type="Google" id="ProtNLM"/>
    </source>
</evidence>
<evidence type="ECO:0000256" key="1">
    <source>
        <dbReference type="SAM" id="SignalP"/>
    </source>
</evidence>
<name>A0A2I7SMX7_9FLAO</name>
<keyword evidence="3" id="KW-1185">Reference proteome</keyword>
<sequence>MKKIVLFIAVICSLQSIAQTVKRVEVSGKIIVEGSDISGITVFNKTSNVGTITNDEGEFTMLVALKDVVEVSALQYENIRFEVNEAILKSKRMKLFLIEEINKLDEVVVTKGGLTGNLAVDLKSAAPFNPKLDALYFGVKHQMDYEFKADSKTKVENLGQNYQQQHMINGLNVVNVVDQLLLPLFRSNVPDKKKAGVPEVPIESIKPYFGAQFLKDNFNIPEHRTQEFIQFVEKDDFDFTLLNYGKELEFLELLNQKSVEFLGKKK</sequence>
<dbReference type="EMBL" id="CP025938">
    <property type="protein sequence ID" value="AUS07243.1"/>
    <property type="molecule type" value="Genomic_DNA"/>
</dbReference>
<feature type="signal peptide" evidence="1">
    <location>
        <begin position="1"/>
        <end position="18"/>
    </location>
</feature>
<dbReference type="KEGG" id="taj:C1A40_02615"/>
<organism evidence="2 3">
    <name type="scientific">Pseudotamlana carrageenivorans</name>
    <dbReference type="NCBI Taxonomy" id="2069432"/>
    <lineage>
        <taxon>Bacteria</taxon>
        <taxon>Pseudomonadati</taxon>
        <taxon>Bacteroidota</taxon>
        <taxon>Flavobacteriia</taxon>
        <taxon>Flavobacteriales</taxon>
        <taxon>Flavobacteriaceae</taxon>
        <taxon>Pseudotamlana</taxon>
    </lineage>
</organism>
<feature type="chain" id="PRO_5014377236" description="Carboxypeptidase-like regulatory domain-containing protein" evidence="1">
    <location>
        <begin position="19"/>
        <end position="266"/>
    </location>
</feature>
<dbReference type="AlphaFoldDB" id="A0A2I7SMX7"/>
<dbReference type="OrthoDB" id="1436952at2"/>
<proteinExistence type="predicted"/>
<evidence type="ECO:0000313" key="2">
    <source>
        <dbReference type="EMBL" id="AUS07243.1"/>
    </source>
</evidence>
<gene>
    <name evidence="2" type="ORF">C1A40_02615</name>
</gene>
<dbReference type="SUPFAM" id="SSF49464">
    <property type="entry name" value="Carboxypeptidase regulatory domain-like"/>
    <property type="match status" value="1"/>
</dbReference>
<keyword evidence="1" id="KW-0732">Signal</keyword>
<dbReference type="Proteomes" id="UP000236592">
    <property type="component" value="Chromosome"/>
</dbReference>
<protein>
    <recommendedName>
        <fullName evidence="4">Carboxypeptidase-like regulatory domain-containing protein</fullName>
    </recommendedName>
</protein>
<dbReference type="Pfam" id="PF13715">
    <property type="entry name" value="CarbopepD_reg_2"/>
    <property type="match status" value="1"/>
</dbReference>
<dbReference type="RefSeq" id="WP_102997117.1">
    <property type="nucleotide sequence ID" value="NZ_CP025938.1"/>
</dbReference>
<reference evidence="3" key="1">
    <citation type="submission" date="2018-01" db="EMBL/GenBank/DDBJ databases">
        <title>Complete genome of Tamlana sp. UJ94.</title>
        <authorList>
            <person name="Jung J."/>
            <person name="Chung D."/>
            <person name="Bae S.S."/>
            <person name="Baek K."/>
        </authorList>
    </citation>
    <scope>NUCLEOTIDE SEQUENCE [LARGE SCALE GENOMIC DNA]</scope>
    <source>
        <strain evidence="3">UJ94</strain>
    </source>
</reference>
<dbReference type="InterPro" id="IPR008969">
    <property type="entry name" value="CarboxyPept-like_regulatory"/>
</dbReference>
<evidence type="ECO:0000313" key="3">
    <source>
        <dbReference type="Proteomes" id="UP000236592"/>
    </source>
</evidence>